<sequence>MRNKAGNPAAAPPAIVQRGPVLRGLLNVFGGTGRQHGGAVSEVGLRSVSGSSTPSPASTKKKRNKKKPISKHVFTDHTH</sequence>
<feature type="region of interest" description="Disordered" evidence="1">
    <location>
        <begin position="31"/>
        <end position="79"/>
    </location>
</feature>
<feature type="compositionally biased region" description="Basic residues" evidence="1">
    <location>
        <begin position="59"/>
        <end position="70"/>
    </location>
</feature>
<reference evidence="2" key="1">
    <citation type="submission" date="2014-11" db="EMBL/GenBank/DDBJ databases">
        <authorList>
            <person name="Amaro Gonzalez C."/>
        </authorList>
    </citation>
    <scope>NUCLEOTIDE SEQUENCE</scope>
</reference>
<protein>
    <submittedName>
        <fullName evidence="2">Uncharacterized protein</fullName>
    </submittedName>
</protein>
<dbReference type="EMBL" id="GBXM01019535">
    <property type="protein sequence ID" value="JAH89042.1"/>
    <property type="molecule type" value="Transcribed_RNA"/>
</dbReference>
<dbReference type="AlphaFoldDB" id="A0A0E9WFA8"/>
<evidence type="ECO:0000256" key="1">
    <source>
        <dbReference type="SAM" id="MobiDB-lite"/>
    </source>
</evidence>
<name>A0A0E9WFA8_ANGAN</name>
<evidence type="ECO:0000313" key="2">
    <source>
        <dbReference type="EMBL" id="JAH89042.1"/>
    </source>
</evidence>
<accession>A0A0E9WFA8</accession>
<feature type="compositionally biased region" description="Low complexity" evidence="1">
    <location>
        <begin position="47"/>
        <end position="58"/>
    </location>
</feature>
<reference evidence="2" key="2">
    <citation type="journal article" date="2015" name="Fish Shellfish Immunol.">
        <title>Early steps in the European eel (Anguilla anguilla)-Vibrio vulnificus interaction in the gills: Role of the RtxA13 toxin.</title>
        <authorList>
            <person name="Callol A."/>
            <person name="Pajuelo D."/>
            <person name="Ebbesson L."/>
            <person name="Teles M."/>
            <person name="MacKenzie S."/>
            <person name="Amaro C."/>
        </authorList>
    </citation>
    <scope>NUCLEOTIDE SEQUENCE</scope>
</reference>
<organism evidence="2">
    <name type="scientific">Anguilla anguilla</name>
    <name type="common">European freshwater eel</name>
    <name type="synonym">Muraena anguilla</name>
    <dbReference type="NCBI Taxonomy" id="7936"/>
    <lineage>
        <taxon>Eukaryota</taxon>
        <taxon>Metazoa</taxon>
        <taxon>Chordata</taxon>
        <taxon>Craniata</taxon>
        <taxon>Vertebrata</taxon>
        <taxon>Euteleostomi</taxon>
        <taxon>Actinopterygii</taxon>
        <taxon>Neopterygii</taxon>
        <taxon>Teleostei</taxon>
        <taxon>Anguilliformes</taxon>
        <taxon>Anguillidae</taxon>
        <taxon>Anguilla</taxon>
    </lineage>
</organism>
<proteinExistence type="predicted"/>